<dbReference type="eggNOG" id="COG2188">
    <property type="taxonomic scope" value="Bacteria"/>
</dbReference>
<protein>
    <submittedName>
        <fullName evidence="6">Transcriptional regulator, GntR family</fullName>
    </submittedName>
</protein>
<dbReference type="RefSeq" id="WP_012784261.1">
    <property type="nucleotide sequence ID" value="NC_013131.1"/>
</dbReference>
<feature type="domain" description="HTH gntR-type" evidence="4">
    <location>
        <begin position="13"/>
        <end position="70"/>
    </location>
</feature>
<evidence type="ECO:0000256" key="1">
    <source>
        <dbReference type="ARBA" id="ARBA00023015"/>
    </source>
</evidence>
<gene>
    <name evidence="6" type="ordered locus">Caci_0011</name>
</gene>
<dbReference type="Gene3D" id="1.10.10.10">
    <property type="entry name" value="Winged helix-like DNA-binding domain superfamily/Winged helix DNA-binding domain"/>
    <property type="match status" value="1"/>
</dbReference>
<evidence type="ECO:0000259" key="4">
    <source>
        <dbReference type="SMART" id="SM00345"/>
    </source>
</evidence>
<dbReference type="InterPro" id="IPR036390">
    <property type="entry name" value="WH_DNA-bd_sf"/>
</dbReference>
<evidence type="ECO:0000313" key="7">
    <source>
        <dbReference type="Proteomes" id="UP000000851"/>
    </source>
</evidence>
<dbReference type="Pfam" id="PF00392">
    <property type="entry name" value="GntR"/>
    <property type="match status" value="1"/>
</dbReference>
<dbReference type="GO" id="GO:0003677">
    <property type="term" value="F:DNA binding"/>
    <property type="evidence" value="ECO:0007669"/>
    <property type="project" value="UniProtKB-KW"/>
</dbReference>
<proteinExistence type="predicted"/>
<evidence type="ECO:0000259" key="5">
    <source>
        <dbReference type="SMART" id="SM00866"/>
    </source>
</evidence>
<dbReference type="InterPro" id="IPR000524">
    <property type="entry name" value="Tscrpt_reg_HTH_GntR"/>
</dbReference>
<reference evidence="6 7" key="1">
    <citation type="journal article" date="2009" name="Stand. Genomic Sci.">
        <title>Complete genome sequence of Catenulispora acidiphila type strain (ID 139908).</title>
        <authorList>
            <person name="Copeland A."/>
            <person name="Lapidus A."/>
            <person name="Glavina Del Rio T."/>
            <person name="Nolan M."/>
            <person name="Lucas S."/>
            <person name="Chen F."/>
            <person name="Tice H."/>
            <person name="Cheng J.F."/>
            <person name="Bruce D."/>
            <person name="Goodwin L."/>
            <person name="Pitluck S."/>
            <person name="Mikhailova N."/>
            <person name="Pati A."/>
            <person name="Ivanova N."/>
            <person name="Mavromatis K."/>
            <person name="Chen A."/>
            <person name="Palaniappan K."/>
            <person name="Chain P."/>
            <person name="Land M."/>
            <person name="Hauser L."/>
            <person name="Chang Y.J."/>
            <person name="Jeffries C.D."/>
            <person name="Chertkov O."/>
            <person name="Brettin T."/>
            <person name="Detter J.C."/>
            <person name="Han C."/>
            <person name="Ali Z."/>
            <person name="Tindall B.J."/>
            <person name="Goker M."/>
            <person name="Bristow J."/>
            <person name="Eisen J.A."/>
            <person name="Markowitz V."/>
            <person name="Hugenholtz P."/>
            <person name="Kyrpides N.C."/>
            <person name="Klenk H.P."/>
        </authorList>
    </citation>
    <scope>NUCLEOTIDE SEQUENCE [LARGE SCALE GENOMIC DNA]</scope>
    <source>
        <strain evidence="7">DSM 44928 / JCM 14897 / NBRC 102108 / NRRL B-24433 / ID139908</strain>
    </source>
</reference>
<dbReference type="InParanoid" id="C7QFM7"/>
<organism evidence="6 7">
    <name type="scientific">Catenulispora acidiphila (strain DSM 44928 / JCM 14897 / NBRC 102108 / NRRL B-24433 / ID139908)</name>
    <dbReference type="NCBI Taxonomy" id="479433"/>
    <lineage>
        <taxon>Bacteria</taxon>
        <taxon>Bacillati</taxon>
        <taxon>Actinomycetota</taxon>
        <taxon>Actinomycetes</taxon>
        <taxon>Catenulisporales</taxon>
        <taxon>Catenulisporaceae</taxon>
        <taxon>Catenulispora</taxon>
    </lineage>
</organism>
<dbReference type="PANTHER" id="PTHR44846:SF17">
    <property type="entry name" value="GNTR-FAMILY TRANSCRIPTIONAL REGULATOR"/>
    <property type="match status" value="1"/>
</dbReference>
<dbReference type="Proteomes" id="UP000000851">
    <property type="component" value="Chromosome"/>
</dbReference>
<dbReference type="GO" id="GO:0045892">
    <property type="term" value="P:negative regulation of DNA-templated transcription"/>
    <property type="evidence" value="ECO:0007669"/>
    <property type="project" value="TreeGrafter"/>
</dbReference>
<dbReference type="SUPFAM" id="SSF64288">
    <property type="entry name" value="Chorismate lyase-like"/>
    <property type="match status" value="1"/>
</dbReference>
<keyword evidence="7" id="KW-1185">Reference proteome</keyword>
<dbReference type="SUPFAM" id="SSF46785">
    <property type="entry name" value="Winged helix' DNA-binding domain"/>
    <property type="match status" value="1"/>
</dbReference>
<evidence type="ECO:0000256" key="3">
    <source>
        <dbReference type="ARBA" id="ARBA00023163"/>
    </source>
</evidence>
<dbReference type="InterPro" id="IPR050679">
    <property type="entry name" value="Bact_HTH_transcr_reg"/>
</dbReference>
<dbReference type="PANTHER" id="PTHR44846">
    <property type="entry name" value="MANNOSYL-D-GLYCERATE TRANSPORT/METABOLISM SYSTEM REPRESSOR MNGR-RELATED"/>
    <property type="match status" value="1"/>
</dbReference>
<dbReference type="STRING" id="479433.Caci_0011"/>
<dbReference type="Gene3D" id="3.40.1410.10">
    <property type="entry name" value="Chorismate lyase-like"/>
    <property type="match status" value="1"/>
</dbReference>
<dbReference type="InterPro" id="IPR028978">
    <property type="entry name" value="Chorismate_lyase_/UTRA_dom_sf"/>
</dbReference>
<feature type="domain" description="UbiC transcription regulator-associated" evidence="5">
    <location>
        <begin position="86"/>
        <end position="229"/>
    </location>
</feature>
<keyword evidence="1" id="KW-0805">Transcription regulation</keyword>
<dbReference type="HOGENOM" id="CLU_063236_8_1_11"/>
<dbReference type="InterPro" id="IPR011663">
    <property type="entry name" value="UTRA"/>
</dbReference>
<evidence type="ECO:0000256" key="2">
    <source>
        <dbReference type="ARBA" id="ARBA00023125"/>
    </source>
</evidence>
<keyword evidence="3" id="KW-0804">Transcription</keyword>
<dbReference type="GO" id="GO:0003700">
    <property type="term" value="F:DNA-binding transcription factor activity"/>
    <property type="evidence" value="ECO:0007669"/>
    <property type="project" value="InterPro"/>
</dbReference>
<dbReference type="EMBL" id="CP001700">
    <property type="protein sequence ID" value="ACU68966.1"/>
    <property type="molecule type" value="Genomic_DNA"/>
</dbReference>
<accession>C7QFM7</accession>
<dbReference type="AlphaFoldDB" id="C7QFM7"/>
<evidence type="ECO:0000313" key="6">
    <source>
        <dbReference type="EMBL" id="ACU68966.1"/>
    </source>
</evidence>
<dbReference type="SMART" id="SM00345">
    <property type="entry name" value="HTH_GNTR"/>
    <property type="match status" value="1"/>
</dbReference>
<dbReference type="SMART" id="SM00866">
    <property type="entry name" value="UTRA"/>
    <property type="match status" value="1"/>
</dbReference>
<keyword evidence="2" id="KW-0238">DNA-binding</keyword>
<dbReference type="KEGG" id="cai:Caci_0011"/>
<dbReference type="OrthoDB" id="3214900at2"/>
<sequence>MKRVDDRPQHARIAADLRAKILAGDITGTLPPFKRLMELYSTTTNTAQRAVALLKAEGFVEGQRGKALIIRADRIRIVDAASQFEPPASTITYQILHIGPARPPADAAQKLGLAEGETALLRKRLMLRDEEPVEIEWSFYPESVVTGTALDKPLPQRDLATAPTVLAALGWKQAGLVDEIQVREPTTEELQTLELPDEIPVMRTLRTITDAEGTVLEVTVMITSGHLYGVRYQQKLTPPA</sequence>
<dbReference type="Pfam" id="PF07702">
    <property type="entry name" value="UTRA"/>
    <property type="match status" value="1"/>
</dbReference>
<name>C7QFM7_CATAD</name>
<dbReference type="InterPro" id="IPR036388">
    <property type="entry name" value="WH-like_DNA-bd_sf"/>
</dbReference>